<feature type="compositionally biased region" description="Low complexity" evidence="6">
    <location>
        <begin position="313"/>
        <end position="326"/>
    </location>
</feature>
<keyword evidence="1" id="KW-0808">Transferase</keyword>
<feature type="domain" description="Protein kinase" evidence="7">
    <location>
        <begin position="18"/>
        <end position="268"/>
    </location>
</feature>
<dbReference type="PROSITE" id="PS50011">
    <property type="entry name" value="PROTEIN_KINASE_DOM"/>
    <property type="match status" value="1"/>
</dbReference>
<dbReference type="InterPro" id="IPR008271">
    <property type="entry name" value="Ser/Thr_kinase_AS"/>
</dbReference>
<comment type="caution">
    <text evidence="8">The sequence shown here is derived from an EMBL/GenBank/DDBJ whole genome shotgun (WGS) entry which is preliminary data.</text>
</comment>
<dbReference type="PANTHER" id="PTHR43289">
    <property type="entry name" value="MITOGEN-ACTIVATED PROTEIN KINASE KINASE KINASE 20-RELATED"/>
    <property type="match status" value="1"/>
</dbReference>
<reference evidence="9" key="1">
    <citation type="journal article" date="2019" name="Int. J. Syst. Evol. Microbiol.">
        <title>The Global Catalogue of Microorganisms (GCM) 10K type strain sequencing project: providing services to taxonomists for standard genome sequencing and annotation.</title>
        <authorList>
            <consortium name="The Broad Institute Genomics Platform"/>
            <consortium name="The Broad Institute Genome Sequencing Center for Infectious Disease"/>
            <person name="Wu L."/>
            <person name="Ma J."/>
        </authorList>
    </citation>
    <scope>NUCLEOTIDE SEQUENCE [LARGE SCALE GENOMIC DNA]</scope>
    <source>
        <strain evidence="9">JCM 17326</strain>
    </source>
</reference>
<organism evidence="8 9">
    <name type="scientific">Nonomuraea rosea</name>
    <dbReference type="NCBI Taxonomy" id="638574"/>
    <lineage>
        <taxon>Bacteria</taxon>
        <taxon>Bacillati</taxon>
        <taxon>Actinomycetota</taxon>
        <taxon>Actinomycetes</taxon>
        <taxon>Streptosporangiales</taxon>
        <taxon>Streptosporangiaceae</taxon>
        <taxon>Nonomuraea</taxon>
    </lineage>
</organism>
<evidence type="ECO:0000256" key="6">
    <source>
        <dbReference type="SAM" id="MobiDB-lite"/>
    </source>
</evidence>
<dbReference type="EMBL" id="BAABDQ010000014">
    <property type="protein sequence ID" value="GAA3572639.1"/>
    <property type="molecule type" value="Genomic_DNA"/>
</dbReference>
<evidence type="ECO:0000259" key="7">
    <source>
        <dbReference type="PROSITE" id="PS50011"/>
    </source>
</evidence>
<keyword evidence="4 5" id="KW-0067">ATP-binding</keyword>
<feature type="compositionally biased region" description="Pro residues" evidence="6">
    <location>
        <begin position="327"/>
        <end position="340"/>
    </location>
</feature>
<dbReference type="PANTHER" id="PTHR43289:SF34">
    <property type="entry name" value="SERINE_THREONINE-PROTEIN KINASE YBDM-RELATED"/>
    <property type="match status" value="1"/>
</dbReference>
<accession>A0ABP6XVD1</accession>
<dbReference type="Proteomes" id="UP001500630">
    <property type="component" value="Unassembled WGS sequence"/>
</dbReference>
<feature type="region of interest" description="Disordered" evidence="6">
    <location>
        <begin position="312"/>
        <end position="345"/>
    </location>
</feature>
<evidence type="ECO:0000256" key="2">
    <source>
        <dbReference type="ARBA" id="ARBA00022741"/>
    </source>
</evidence>
<keyword evidence="2 5" id="KW-0547">Nucleotide-binding</keyword>
<dbReference type="PROSITE" id="PS00107">
    <property type="entry name" value="PROTEIN_KINASE_ATP"/>
    <property type="match status" value="1"/>
</dbReference>
<evidence type="ECO:0000256" key="3">
    <source>
        <dbReference type="ARBA" id="ARBA00022777"/>
    </source>
</evidence>
<dbReference type="InterPro" id="IPR000719">
    <property type="entry name" value="Prot_kinase_dom"/>
</dbReference>
<protein>
    <recommendedName>
        <fullName evidence="7">Protein kinase domain-containing protein</fullName>
    </recommendedName>
</protein>
<sequence>MEPWQPLQAGDPDECGGFSLTHRLGQGGFGVVYLGSRHDIGGPAAVKIFKQDYARSSIWRQRFLREIEAIKKMAGVHTAALLDADGSGDPAWLATRYLHAPSLDRLIGGGFGYFDELCGWWLAAGLGEALTEIHAKGILHRDLKPQNILVDQTGLKIIDFGISKFTEGPGITMDASFFGSRQFTANEHILDPRKATEESDVFSLGSVVVYAMIGQTPFHGIDDGQRIRGCEPNLDGLSDGMRSWVKKLLASEPKGRPTAMTVFREAFDKLADYAVPLTSESGLPLLPEIRDYIDQWTLQPVPMPDRVLVTTVSSSSGRGSAGGLPEPGKPPGSKPPPGGLPKPEFDDVWLARWHGAAEHRRGSYGR</sequence>
<dbReference type="SMART" id="SM00220">
    <property type="entry name" value="S_TKc"/>
    <property type="match status" value="1"/>
</dbReference>
<dbReference type="InterPro" id="IPR011009">
    <property type="entry name" value="Kinase-like_dom_sf"/>
</dbReference>
<evidence type="ECO:0000256" key="5">
    <source>
        <dbReference type="PROSITE-ProRule" id="PRU10141"/>
    </source>
</evidence>
<evidence type="ECO:0000256" key="4">
    <source>
        <dbReference type="ARBA" id="ARBA00022840"/>
    </source>
</evidence>
<proteinExistence type="predicted"/>
<gene>
    <name evidence="8" type="ORF">GCM10022419_061940</name>
</gene>
<evidence type="ECO:0000313" key="8">
    <source>
        <dbReference type="EMBL" id="GAA3572639.1"/>
    </source>
</evidence>
<dbReference type="Gene3D" id="3.30.200.20">
    <property type="entry name" value="Phosphorylase Kinase, domain 1"/>
    <property type="match status" value="1"/>
</dbReference>
<dbReference type="PROSITE" id="PS00108">
    <property type="entry name" value="PROTEIN_KINASE_ST"/>
    <property type="match status" value="1"/>
</dbReference>
<dbReference type="Gene3D" id="1.10.510.10">
    <property type="entry name" value="Transferase(Phosphotransferase) domain 1"/>
    <property type="match status" value="1"/>
</dbReference>
<dbReference type="InterPro" id="IPR017441">
    <property type="entry name" value="Protein_kinase_ATP_BS"/>
</dbReference>
<keyword evidence="9" id="KW-1185">Reference proteome</keyword>
<dbReference type="RefSeq" id="WP_345567177.1">
    <property type="nucleotide sequence ID" value="NZ_BAABDQ010000014.1"/>
</dbReference>
<dbReference type="CDD" id="cd14014">
    <property type="entry name" value="STKc_PknB_like"/>
    <property type="match status" value="1"/>
</dbReference>
<dbReference type="SUPFAM" id="SSF56112">
    <property type="entry name" value="Protein kinase-like (PK-like)"/>
    <property type="match status" value="1"/>
</dbReference>
<keyword evidence="3" id="KW-0418">Kinase</keyword>
<dbReference type="Pfam" id="PF00069">
    <property type="entry name" value="Pkinase"/>
    <property type="match status" value="1"/>
</dbReference>
<feature type="binding site" evidence="5">
    <location>
        <position position="47"/>
    </location>
    <ligand>
        <name>ATP</name>
        <dbReference type="ChEBI" id="CHEBI:30616"/>
    </ligand>
</feature>
<evidence type="ECO:0000256" key="1">
    <source>
        <dbReference type="ARBA" id="ARBA00022679"/>
    </source>
</evidence>
<name>A0ABP6XVD1_9ACTN</name>
<evidence type="ECO:0000313" key="9">
    <source>
        <dbReference type="Proteomes" id="UP001500630"/>
    </source>
</evidence>